<dbReference type="KEGG" id="cre:CHLRE_10g421100v5"/>
<dbReference type="Proteomes" id="UP000006906">
    <property type="component" value="Chromosome 10"/>
</dbReference>
<name>A0A2K3D972_CHLRE</name>
<evidence type="ECO:0000313" key="4">
    <source>
        <dbReference type="Proteomes" id="UP000006906"/>
    </source>
</evidence>
<gene>
    <name evidence="3" type="ORF">CHLRE_10g421100v5</name>
</gene>
<reference evidence="3 4" key="1">
    <citation type="journal article" date="2007" name="Science">
        <title>The Chlamydomonas genome reveals the evolution of key animal and plant functions.</title>
        <authorList>
            <person name="Merchant S.S."/>
            <person name="Prochnik S.E."/>
            <person name="Vallon O."/>
            <person name="Harris E.H."/>
            <person name="Karpowicz S.J."/>
            <person name="Witman G.B."/>
            <person name="Terry A."/>
            <person name="Salamov A."/>
            <person name="Fritz-Laylin L.K."/>
            <person name="Marechal-Drouard L."/>
            <person name="Marshall W.F."/>
            <person name="Qu L.H."/>
            <person name="Nelson D.R."/>
            <person name="Sanderfoot A.A."/>
            <person name="Spalding M.H."/>
            <person name="Kapitonov V.V."/>
            <person name="Ren Q."/>
            <person name="Ferris P."/>
            <person name="Lindquist E."/>
            <person name="Shapiro H."/>
            <person name="Lucas S.M."/>
            <person name="Grimwood J."/>
            <person name="Schmutz J."/>
            <person name="Cardol P."/>
            <person name="Cerutti H."/>
            <person name="Chanfreau G."/>
            <person name="Chen C.L."/>
            <person name="Cognat V."/>
            <person name="Croft M.T."/>
            <person name="Dent R."/>
            <person name="Dutcher S."/>
            <person name="Fernandez E."/>
            <person name="Fukuzawa H."/>
            <person name="Gonzalez-Ballester D."/>
            <person name="Gonzalez-Halphen D."/>
            <person name="Hallmann A."/>
            <person name="Hanikenne M."/>
            <person name="Hippler M."/>
            <person name="Inwood W."/>
            <person name="Jabbari K."/>
            <person name="Kalanon M."/>
            <person name="Kuras R."/>
            <person name="Lefebvre P.A."/>
            <person name="Lemaire S.D."/>
            <person name="Lobanov A.V."/>
            <person name="Lohr M."/>
            <person name="Manuell A."/>
            <person name="Meier I."/>
            <person name="Mets L."/>
            <person name="Mittag M."/>
            <person name="Mittelmeier T."/>
            <person name="Moroney J.V."/>
            <person name="Moseley J."/>
            <person name="Napoli C."/>
            <person name="Nedelcu A.M."/>
            <person name="Niyogi K."/>
            <person name="Novoselov S.V."/>
            <person name="Paulsen I.T."/>
            <person name="Pazour G."/>
            <person name="Purton S."/>
            <person name="Ral J.P."/>
            <person name="Riano-Pachon D.M."/>
            <person name="Riekhof W."/>
            <person name="Rymarquis L."/>
            <person name="Schroda M."/>
            <person name="Stern D."/>
            <person name="Umen J."/>
            <person name="Willows R."/>
            <person name="Wilson N."/>
            <person name="Zimmer S.L."/>
            <person name="Allmer J."/>
            <person name="Balk J."/>
            <person name="Bisova K."/>
            <person name="Chen C.J."/>
            <person name="Elias M."/>
            <person name="Gendler K."/>
            <person name="Hauser C."/>
            <person name="Lamb M.R."/>
            <person name="Ledford H."/>
            <person name="Long J.C."/>
            <person name="Minagawa J."/>
            <person name="Page M.D."/>
            <person name="Pan J."/>
            <person name="Pootakham W."/>
            <person name="Roje S."/>
            <person name="Rose A."/>
            <person name="Stahlberg E."/>
            <person name="Terauchi A.M."/>
            <person name="Yang P."/>
            <person name="Ball S."/>
            <person name="Bowler C."/>
            <person name="Dieckmann C.L."/>
            <person name="Gladyshev V.N."/>
            <person name="Green P."/>
            <person name="Jorgensen R."/>
            <person name="Mayfield S."/>
            <person name="Mueller-Roeber B."/>
            <person name="Rajamani S."/>
            <person name="Sayre R.T."/>
            <person name="Brokstein P."/>
            <person name="Dubchak I."/>
            <person name="Goodstein D."/>
            <person name="Hornick L."/>
            <person name="Huang Y.W."/>
            <person name="Jhaveri J."/>
            <person name="Luo Y."/>
            <person name="Martinez D."/>
            <person name="Ngau W.C."/>
            <person name="Otillar B."/>
            <person name="Poliakov A."/>
            <person name="Porter A."/>
            <person name="Szajkowski L."/>
            <person name="Werner G."/>
            <person name="Zhou K."/>
            <person name="Grigoriev I.V."/>
            <person name="Rokhsar D.S."/>
            <person name="Grossman A.R."/>
        </authorList>
    </citation>
    <scope>NUCLEOTIDE SEQUENCE [LARGE SCALE GENOMIC DNA]</scope>
    <source>
        <strain evidence="4">CC-503</strain>
    </source>
</reference>
<dbReference type="OrthoDB" id="10687918at2759"/>
<dbReference type="InParanoid" id="A0A2K3D972"/>
<evidence type="ECO:0000313" key="3">
    <source>
        <dbReference type="EMBL" id="PNW77075.1"/>
    </source>
</evidence>
<keyword evidence="2" id="KW-0732">Signal</keyword>
<feature type="compositionally biased region" description="Low complexity" evidence="1">
    <location>
        <begin position="269"/>
        <end position="286"/>
    </location>
</feature>
<feature type="region of interest" description="Disordered" evidence="1">
    <location>
        <begin position="474"/>
        <end position="566"/>
    </location>
</feature>
<feature type="compositionally biased region" description="Pro residues" evidence="1">
    <location>
        <begin position="700"/>
        <end position="711"/>
    </location>
</feature>
<evidence type="ECO:0000256" key="1">
    <source>
        <dbReference type="SAM" id="MobiDB-lite"/>
    </source>
</evidence>
<proteinExistence type="predicted"/>
<feature type="region of interest" description="Disordered" evidence="1">
    <location>
        <begin position="1175"/>
        <end position="1200"/>
    </location>
</feature>
<dbReference type="EMBL" id="CM008971">
    <property type="protein sequence ID" value="PNW77075.1"/>
    <property type="molecule type" value="Genomic_DNA"/>
</dbReference>
<feature type="region of interest" description="Disordered" evidence="1">
    <location>
        <begin position="700"/>
        <end position="741"/>
    </location>
</feature>
<protein>
    <recommendedName>
        <fullName evidence="5">Separase</fullName>
    </recommendedName>
</protein>
<organism evidence="3 4">
    <name type="scientific">Chlamydomonas reinhardtii</name>
    <name type="common">Chlamydomonas smithii</name>
    <dbReference type="NCBI Taxonomy" id="3055"/>
    <lineage>
        <taxon>Eukaryota</taxon>
        <taxon>Viridiplantae</taxon>
        <taxon>Chlorophyta</taxon>
        <taxon>core chlorophytes</taxon>
        <taxon>Chlorophyceae</taxon>
        <taxon>CS clade</taxon>
        <taxon>Chlamydomonadales</taxon>
        <taxon>Chlamydomonadaceae</taxon>
        <taxon>Chlamydomonas</taxon>
    </lineage>
</organism>
<accession>A0A2K3D972</accession>
<evidence type="ECO:0000256" key="2">
    <source>
        <dbReference type="SAM" id="SignalP"/>
    </source>
</evidence>
<feature type="compositionally biased region" description="Low complexity" evidence="1">
    <location>
        <begin position="1466"/>
        <end position="1476"/>
    </location>
</feature>
<feature type="compositionally biased region" description="Low complexity" evidence="1">
    <location>
        <begin position="321"/>
        <end position="333"/>
    </location>
</feature>
<feature type="region of interest" description="Disordered" evidence="1">
    <location>
        <begin position="1046"/>
        <end position="1076"/>
    </location>
</feature>
<evidence type="ECO:0008006" key="5">
    <source>
        <dbReference type="Google" id="ProtNLM"/>
    </source>
</evidence>
<feature type="compositionally biased region" description="Low complexity" evidence="1">
    <location>
        <begin position="491"/>
        <end position="502"/>
    </location>
</feature>
<dbReference type="Gramene" id="PNW77075">
    <property type="protein sequence ID" value="PNW77075"/>
    <property type="gene ID" value="CHLRE_10g421100v5"/>
</dbReference>
<feature type="compositionally biased region" description="Low complexity" evidence="1">
    <location>
        <begin position="1046"/>
        <end position="1055"/>
    </location>
</feature>
<dbReference type="RefSeq" id="XP_042919870.1">
    <property type="nucleotide sequence ID" value="XM_043066473.1"/>
</dbReference>
<feature type="region of interest" description="Disordered" evidence="1">
    <location>
        <begin position="310"/>
        <end position="333"/>
    </location>
</feature>
<feature type="region of interest" description="Disordered" evidence="1">
    <location>
        <begin position="269"/>
        <end position="297"/>
    </location>
</feature>
<feature type="compositionally biased region" description="Pro residues" evidence="1">
    <location>
        <begin position="474"/>
        <end position="490"/>
    </location>
</feature>
<sequence length="1659" mass="163582">MDDGRVVGGLLALLAELHGASTESCALKSPALEDALHELNASMRICVGPEAAGVPPCTPLGLDEEPDQCRHAVSVAALWLDAGALQAGQAALEATACRMLAGDPAASCIANAGLALVSHAATALQRLVYGLEAGVLQPGDCAAGLGSATSNSSIATHAAPNGMSRPRAPDGAAGASRGAEARCTVSQLRARLAEQLTSPALAVAVADVVRACHLAPPPSLPIPPAAAALTSSASSCASCGRGGGGSAGARSSGGGSSASCSPCSCCSPAASPASSSSPRSTSPRSSLDMARGPATGSGGIDCSVAWSEGHREDATGGKGGASTSSGNSSSSSNVKTTAAALLGRARRACSGHACVASVLGMASGAAEADAADVAVGCGITAAASAAPSLLSTPHGACVLGRSSRYLYLMLWCAHDSAAAPGMTEPPGSEAEGADEHLACPGAGPAGVLRLVAALEASQLVEVLCAAYLVTPAPAPPPPSTPRPQPPPQPLQPAADAGSASAGGIRGRVLTQRELRKQKGKARGAKPHTAAATAAAKSSAQQPGDARLAAGSIQAVEEQDEEGTETDPYTALVRSLRHGLCSLAHATSLLATLASSLNATAAGRTGSACGSSACLSGFGCSCGATLGMPCRSVELPPAPVAVRAAQLLLAPSAQRLQVSLLCHLAKGTALAAAAGMALEASPCSAWQPWCFGLLDLVYPHAPPPPHQPPQPPQAQQNSRGHACDKPGAGCRQQPRRDGHRAGTERLEADVAGEMEARAARDLALLPQLQPALLGWATLERLGLGEQLEAALADVAAVDAGAGGGTVRAHGGSGRGLGLGGALAGGRDCYDWVIPEVEEEPEGAAAWGACEGGTCSGGWNEDSNGGMGVSPCGPRRRGPLHLEATAIATEALCRLLRGDCGPPPSPVLLKHVAPLDSVYDILQGAVSRRGCSSTTTELQPLPLYACSNSSSSSSMPGFSQPVESPFAARTKGGDAGLSGAVPAAWEALALAAGVQAAEAEMELGIAAATAGAGGCVAKAFPGSSPQALQRLTRNMELCVVLARSAAAGGNSTAGGAAVRQPSSSEQTGEGGGAADRADGRLGDCLRRARWGPTLNSCLRLATRAAGLEQPGPPGPEARLGWRLLDVACELVALTPTAALWAPQRRRPAEGPRYDMAAAADLSPLLLTLGKMTAASGRQIPSPAGAAKASPFSGHDEAGAEAGNPGLQEQLTAACKRTDRLLAACDAAARSAVAALRDCSGGALTLAPLKGGGGGGGSAAGAGQQAASTRSTTAPAAGQLELLRGSAAACLRCGCAAAAQRLQASRSLVLHHQQPAGDKLAAEEAGTEAETAVAHAVVWCRWLAVPLVSWLPSRQELLPARPLELLAACRDALVGICGPDASRSGSSMAAAKGLAGAAAVAGTAVRDAVRSLAEHPGVGREVRDAWLGGGPTSSAEAPMAAGPAAGLLAELLNVLAQPSETAVPNGTEQQPLPKQQLQQGFSGGPQANTDGGSGHAQVVAGGGVLATTAPAAAAAVAVSPSDSGTSSAAMATRASSAPAPVSRAAATTAVAPDVAALLGQARTLTQLLRATSASPAASAARDGAGGLLSSALPLTAQPTLADVSPVSKCAGRSDKGGGESGGSFTLNGGSTAGVAGCFDDCARYRVAHAAALSRARDLSSGV</sequence>
<dbReference type="GeneID" id="5728273"/>
<feature type="signal peptide" evidence="2">
    <location>
        <begin position="1"/>
        <end position="22"/>
    </location>
</feature>
<feature type="region of interest" description="Disordered" evidence="1">
    <location>
        <begin position="1458"/>
        <end position="1493"/>
    </location>
</feature>
<feature type="chain" id="PRO_5014411155" description="Separase" evidence="2">
    <location>
        <begin position="23"/>
        <end position="1659"/>
    </location>
</feature>
<keyword evidence="4" id="KW-1185">Reference proteome</keyword>
<feature type="compositionally biased region" description="Low complexity" evidence="1">
    <location>
        <begin position="526"/>
        <end position="542"/>
    </location>
</feature>
<feature type="region of interest" description="Disordered" evidence="1">
    <location>
        <begin position="155"/>
        <end position="176"/>
    </location>
</feature>